<keyword evidence="1" id="KW-0472">Membrane</keyword>
<dbReference type="PANTHER" id="PTHR12242:SF1">
    <property type="entry name" value="MYND-TYPE DOMAIN-CONTAINING PROTEIN"/>
    <property type="match status" value="1"/>
</dbReference>
<dbReference type="EMBL" id="MRZV01002692">
    <property type="protein sequence ID" value="PIK33201.1"/>
    <property type="molecule type" value="Genomic_DNA"/>
</dbReference>
<dbReference type="GO" id="GO:0016020">
    <property type="term" value="C:membrane"/>
    <property type="evidence" value="ECO:0007669"/>
    <property type="project" value="TreeGrafter"/>
</dbReference>
<name>A0A2G8JBS9_STIJA</name>
<dbReference type="AlphaFoldDB" id="A0A2G8JBS9"/>
<dbReference type="PANTHER" id="PTHR12242">
    <property type="entry name" value="OS02G0130600 PROTEIN-RELATED"/>
    <property type="match status" value="1"/>
</dbReference>
<evidence type="ECO:0008006" key="4">
    <source>
        <dbReference type="Google" id="ProtNLM"/>
    </source>
</evidence>
<evidence type="ECO:0000313" key="3">
    <source>
        <dbReference type="Proteomes" id="UP000230750"/>
    </source>
</evidence>
<feature type="transmembrane region" description="Helical" evidence="1">
    <location>
        <begin position="114"/>
        <end position="137"/>
    </location>
</feature>
<dbReference type="STRING" id="307972.A0A2G8JBS9"/>
<keyword evidence="3" id="KW-1185">Reference proteome</keyword>
<evidence type="ECO:0000256" key="1">
    <source>
        <dbReference type="SAM" id="Phobius"/>
    </source>
</evidence>
<gene>
    <name evidence="2" type="ORF">BSL78_29985</name>
</gene>
<feature type="transmembrane region" description="Helical" evidence="1">
    <location>
        <begin position="149"/>
        <end position="169"/>
    </location>
</feature>
<proteinExistence type="predicted"/>
<sequence length="279" mass="32042">WRFTPLPVFLIFRIIEAVVLTAGFFYGFVISAQYNMGLGQFVYLTIWTYNIATVFHISAAVCTFTAYWQRIKRRVSRPDNGNGNSTENGSWFGKETNGYEPLNRIHIPSWLAKMTWFCFHVSLAWSPVVAIVYWSFLHGYLDLNSKGKIFYNIQIHAVPGATMIMELILSPVPVKMAHFFYPYLIGIIYVVFNLIYCLSGALDPITGENEIYIFLDWIDEPMMCLLSLLLISVALIFVYCVLVVINVAKLKFSQWIDSHRVELENKEEIEIGPSTTNDV</sequence>
<feature type="transmembrane region" description="Helical" evidence="1">
    <location>
        <begin position="181"/>
        <end position="202"/>
    </location>
</feature>
<evidence type="ECO:0000313" key="2">
    <source>
        <dbReference type="EMBL" id="PIK33201.1"/>
    </source>
</evidence>
<dbReference type="Pfam" id="PF21534">
    <property type="entry name" value="Rost"/>
    <property type="match status" value="1"/>
</dbReference>
<accession>A0A2G8JBS9</accession>
<feature type="transmembrane region" description="Helical" evidence="1">
    <location>
        <begin position="222"/>
        <end position="245"/>
    </location>
</feature>
<comment type="caution">
    <text evidence="2">The sequence shown here is derived from an EMBL/GenBank/DDBJ whole genome shotgun (WGS) entry which is preliminary data.</text>
</comment>
<dbReference type="Proteomes" id="UP000230750">
    <property type="component" value="Unassembled WGS sequence"/>
</dbReference>
<reference evidence="2 3" key="1">
    <citation type="journal article" date="2017" name="PLoS Biol.">
        <title>The sea cucumber genome provides insights into morphological evolution and visceral regeneration.</title>
        <authorList>
            <person name="Zhang X."/>
            <person name="Sun L."/>
            <person name="Yuan J."/>
            <person name="Sun Y."/>
            <person name="Gao Y."/>
            <person name="Zhang L."/>
            <person name="Li S."/>
            <person name="Dai H."/>
            <person name="Hamel J.F."/>
            <person name="Liu C."/>
            <person name="Yu Y."/>
            <person name="Liu S."/>
            <person name="Lin W."/>
            <person name="Guo K."/>
            <person name="Jin S."/>
            <person name="Xu P."/>
            <person name="Storey K.B."/>
            <person name="Huan P."/>
            <person name="Zhang T."/>
            <person name="Zhou Y."/>
            <person name="Zhang J."/>
            <person name="Lin C."/>
            <person name="Li X."/>
            <person name="Xing L."/>
            <person name="Huo D."/>
            <person name="Sun M."/>
            <person name="Wang L."/>
            <person name="Mercier A."/>
            <person name="Li F."/>
            <person name="Yang H."/>
            <person name="Xiang J."/>
        </authorList>
    </citation>
    <scope>NUCLEOTIDE SEQUENCE [LARGE SCALE GENOMIC DNA]</scope>
    <source>
        <strain evidence="2">Shaxun</strain>
        <tissue evidence="2">Muscle</tissue>
    </source>
</reference>
<feature type="transmembrane region" description="Helical" evidence="1">
    <location>
        <begin position="46"/>
        <end position="68"/>
    </location>
</feature>
<protein>
    <recommendedName>
        <fullName evidence="4">Protein rolling stone</fullName>
    </recommendedName>
</protein>
<keyword evidence="1" id="KW-1133">Transmembrane helix</keyword>
<feature type="non-terminal residue" evidence="2">
    <location>
        <position position="1"/>
    </location>
</feature>
<feature type="transmembrane region" description="Helical" evidence="1">
    <location>
        <begin position="12"/>
        <end position="34"/>
    </location>
</feature>
<dbReference type="InterPro" id="IPR049352">
    <property type="entry name" value="Rost"/>
</dbReference>
<organism evidence="2 3">
    <name type="scientific">Stichopus japonicus</name>
    <name type="common">Sea cucumber</name>
    <dbReference type="NCBI Taxonomy" id="307972"/>
    <lineage>
        <taxon>Eukaryota</taxon>
        <taxon>Metazoa</taxon>
        <taxon>Echinodermata</taxon>
        <taxon>Eleutherozoa</taxon>
        <taxon>Echinozoa</taxon>
        <taxon>Holothuroidea</taxon>
        <taxon>Aspidochirotacea</taxon>
        <taxon>Aspidochirotida</taxon>
        <taxon>Stichopodidae</taxon>
        <taxon>Apostichopus</taxon>
    </lineage>
</organism>
<keyword evidence="1" id="KW-0812">Transmembrane</keyword>
<dbReference type="OrthoDB" id="419711at2759"/>